<dbReference type="CDD" id="cd24012">
    <property type="entry name" value="ASKHA_NBD_KDGal-kinase"/>
    <property type="match status" value="1"/>
</dbReference>
<dbReference type="STRING" id="1005048.CFU_3988"/>
<name>G0AF84_COLFT</name>
<dbReference type="AlphaFoldDB" id="G0AF84"/>
<reference evidence="2" key="6">
    <citation type="submission" date="2011-05" db="EMBL/GenBank/DDBJ databases">
        <title>Complete sequence of Collimonas fungivorans Ter331.</title>
        <authorList>
            <person name="Leveau J.H."/>
        </authorList>
    </citation>
    <scope>NUCLEOTIDE SEQUENCE [LARGE SCALE GENOMIC DNA]</scope>
    <source>
        <strain evidence="2">Ter331</strain>
    </source>
</reference>
<dbReference type="EC" id="2.7.1.58" evidence="1"/>
<evidence type="ECO:0000313" key="2">
    <source>
        <dbReference type="Proteomes" id="UP000008392"/>
    </source>
</evidence>
<evidence type="ECO:0000313" key="1">
    <source>
        <dbReference type="EMBL" id="AEK63811.1"/>
    </source>
</evidence>
<dbReference type="KEGG" id="cfu:CFU_3988"/>
<dbReference type="GO" id="GO:0008671">
    <property type="term" value="F:2-dehydro-3-deoxygalactonokinase activity"/>
    <property type="evidence" value="ECO:0007669"/>
    <property type="project" value="UniProtKB-EC"/>
</dbReference>
<organism evidence="1 2">
    <name type="scientific">Collimonas fungivorans (strain Ter331)</name>
    <dbReference type="NCBI Taxonomy" id="1005048"/>
    <lineage>
        <taxon>Bacteria</taxon>
        <taxon>Pseudomonadati</taxon>
        <taxon>Pseudomonadota</taxon>
        <taxon>Betaproteobacteria</taxon>
        <taxon>Burkholderiales</taxon>
        <taxon>Oxalobacteraceae</taxon>
        <taxon>Collimonas</taxon>
    </lineage>
</organism>
<keyword evidence="2" id="KW-1185">Reference proteome</keyword>
<reference evidence="1 2" key="2">
    <citation type="journal article" date="2006" name="J. Microbiol. Methods">
        <title>Genomic flank-sequencing of plasposon insertion sites for rapid identification of functional genes.</title>
        <authorList>
            <person name="Leveau J.H."/>
            <person name="Gerards S."/>
            <person name="Fritsche K."/>
            <person name="Zondag G."/>
            <person name="van Veen J.A."/>
        </authorList>
    </citation>
    <scope>NUCLEOTIDE SEQUENCE [LARGE SCALE GENOMIC DNA]</scope>
    <source>
        <strain evidence="1 2">Ter331</strain>
    </source>
</reference>
<dbReference type="Gene3D" id="3.30.420.300">
    <property type="entry name" value="2-keto-3-deoxy-galactonokinase, substrate binding domain"/>
    <property type="match status" value="1"/>
</dbReference>
<reference evidence="1 2" key="5">
    <citation type="journal article" date="2011" name="ISME J.">
        <title>Dual transcriptional profiling of a bacterial/fungal confrontation: Collimonas fungivorans versus Aspergillus niger.</title>
        <authorList>
            <person name="Mela F."/>
            <person name="Fritsche K."/>
            <person name="de Boer W."/>
            <person name="van Veen J.A."/>
            <person name="de Graaff L.H."/>
            <person name="van den Berg M."/>
            <person name="Leveau J.H."/>
        </authorList>
    </citation>
    <scope>NUCLEOTIDE SEQUENCE [LARGE SCALE GENOMIC DNA]</scope>
    <source>
        <strain evidence="1 2">Ter331</strain>
    </source>
</reference>
<dbReference type="GO" id="GO:0034194">
    <property type="term" value="P:D-galactonate catabolic process"/>
    <property type="evidence" value="ECO:0007669"/>
    <property type="project" value="InterPro"/>
</dbReference>
<dbReference type="InterPro" id="IPR007729">
    <property type="entry name" value="DGOK"/>
</dbReference>
<accession>G0AF84</accession>
<reference evidence="1 2" key="3">
    <citation type="journal article" date="2008" name="FEMS Microbiol. Ecol.">
        <title>Identification and characterization of genes underlying chitinolysis in Collimonas fungivorans Ter331.</title>
        <authorList>
            <person name="Fritsche K."/>
            <person name="de Boer W."/>
            <person name="Gerards S."/>
            <person name="van den Berg M."/>
            <person name="van Veen J.A."/>
            <person name="Leveau J.H."/>
        </authorList>
    </citation>
    <scope>NUCLEOTIDE SEQUENCE [LARGE SCALE GENOMIC DNA]</scope>
    <source>
        <strain evidence="1 2">Ter331</strain>
    </source>
</reference>
<dbReference type="InterPro" id="IPR042257">
    <property type="entry name" value="DGOK_C"/>
</dbReference>
<sequence length="366" mass="38791">MAAGIKYATSRGTLILPVIFKTNQPMPPAPHQTHLIALDWGTSSLRAYRLGAHGQTLELRALPCGIMQLPAAASGDKAALEADFEAAFEQACGDWLRAEPGTPVIAAGMVGSRQGWLEVPYLEVPIAVDRIGASLSLLRNRHGQPIHLVPGLIENAMLPNVMRGEETQVVGVLNALNQDTAETDVLIGLPGTHSKWVQIRRAGKLCQLAHFDTFMTGEVFAALSGHTILGRGMQAGEGKDKDDAGAGQQAFERGALVARSAAGQAGVLSTIFSTRTLGLTGVLDGAGQREYLSGLLIGHEIAALQAMLREQGRQPSQVMLVGEAGLCARYTQVLRAYDFGAVEVVAQATERGLWQLALTAGLLKHA</sequence>
<proteinExistence type="predicted"/>
<dbReference type="EMBL" id="CP002745">
    <property type="protein sequence ID" value="AEK63811.1"/>
    <property type="molecule type" value="Genomic_DNA"/>
</dbReference>
<protein>
    <submittedName>
        <fullName evidence="1">2-dehydro-3-deoxygalactonokinase</fullName>
        <ecNumber evidence="1">2.7.1.58</ecNumber>
    </submittedName>
</protein>
<gene>
    <name evidence="1" type="primary">dgoK</name>
    <name evidence="1" type="ordered locus">CFU_3988</name>
</gene>
<dbReference type="Gene3D" id="3.30.420.310">
    <property type="entry name" value="2-keto-3-deoxy-galactonokinase, C-terminal domain"/>
    <property type="match status" value="1"/>
</dbReference>
<keyword evidence="1" id="KW-0418">Kinase</keyword>
<dbReference type="HOGENOM" id="CLU_058005_2_0_4"/>
<dbReference type="Pfam" id="PF05035">
    <property type="entry name" value="DGOK"/>
    <property type="match status" value="1"/>
</dbReference>
<reference evidence="1 2" key="4">
    <citation type="journal article" date="2010" name="Environ. Microbiol.">
        <title>The bacterial genus Collimonas: mycophagy, weathering and other adaptive solutions to life in oligotrophic soil environments.</title>
        <authorList>
            <person name="Leveau J.H."/>
            <person name="Uroz S."/>
            <person name="de Boer W."/>
        </authorList>
    </citation>
    <scope>NUCLEOTIDE SEQUENCE [LARGE SCALE GENOMIC DNA]</scope>
    <source>
        <strain evidence="1 2">Ter331</strain>
    </source>
</reference>
<dbReference type="InterPro" id="IPR042258">
    <property type="entry name" value="DGOK_N"/>
</dbReference>
<dbReference type="Proteomes" id="UP000008392">
    <property type="component" value="Chromosome"/>
</dbReference>
<dbReference type="eggNOG" id="COG3734">
    <property type="taxonomic scope" value="Bacteria"/>
</dbReference>
<keyword evidence="1" id="KW-0808">Transferase</keyword>
<reference evidence="1 2" key="1">
    <citation type="journal article" date="2004" name="Environ. Microbiol.">
        <title>Phylogeny-function analysis of (meta)genomic libraries: screening for expression of ribosomal RNA genes by large-insert library fluorescent in situ hybridization (LIL-FISH).</title>
        <authorList>
            <person name="Leveau J.H."/>
            <person name="Gerards S."/>
            <person name="de Boer W."/>
            <person name="van Veen J.A."/>
        </authorList>
    </citation>
    <scope>NUCLEOTIDE SEQUENCE [LARGE SCALE GENOMIC DNA]</scope>
    <source>
        <strain evidence="1 2">Ter331</strain>
    </source>
</reference>